<dbReference type="GO" id="GO:0005829">
    <property type="term" value="C:cytosol"/>
    <property type="evidence" value="ECO:0007669"/>
    <property type="project" value="TreeGrafter"/>
</dbReference>
<evidence type="ECO:0000313" key="4">
    <source>
        <dbReference type="EMBL" id="GBP78851.1"/>
    </source>
</evidence>
<protein>
    <submittedName>
        <fullName evidence="4">Protein OPI10 homolog</fullName>
    </submittedName>
</protein>
<dbReference type="InterPro" id="IPR031318">
    <property type="entry name" value="OPI10"/>
</dbReference>
<accession>A0A4C1YQW7</accession>
<dbReference type="Pfam" id="PF05603">
    <property type="entry name" value="Hikeshi-like_N"/>
    <property type="match status" value="1"/>
</dbReference>
<evidence type="ECO:0000313" key="5">
    <source>
        <dbReference type="Proteomes" id="UP000299102"/>
    </source>
</evidence>
<reference evidence="4 5" key="1">
    <citation type="journal article" date="2019" name="Commun. Biol.">
        <title>The bagworm genome reveals a unique fibroin gene that provides high tensile strength.</title>
        <authorList>
            <person name="Kono N."/>
            <person name="Nakamura H."/>
            <person name="Ohtoshi R."/>
            <person name="Tomita M."/>
            <person name="Numata K."/>
            <person name="Arakawa K."/>
        </authorList>
    </citation>
    <scope>NUCLEOTIDE SEQUENCE [LARGE SCALE GENOMIC DNA]</scope>
</reference>
<name>A0A4C1YQW7_EUMVA</name>
<dbReference type="GO" id="GO:0061608">
    <property type="term" value="F:nuclear import signal receptor activity"/>
    <property type="evidence" value="ECO:0007669"/>
    <property type="project" value="TreeGrafter"/>
</dbReference>
<dbReference type="Pfam" id="PF21057">
    <property type="entry name" value="Hikeshi-like_C"/>
    <property type="match status" value="1"/>
</dbReference>
<evidence type="ECO:0000256" key="1">
    <source>
        <dbReference type="ARBA" id="ARBA00006623"/>
    </source>
</evidence>
<keyword evidence="5" id="KW-1185">Reference proteome</keyword>
<dbReference type="PANTHER" id="PTHR12925">
    <property type="entry name" value="HIKESHI FAMILY MEMBER"/>
    <property type="match status" value="1"/>
</dbReference>
<dbReference type="InterPro" id="IPR048364">
    <property type="entry name" value="Hikeshi-like_C"/>
</dbReference>
<dbReference type="GO" id="GO:0006606">
    <property type="term" value="P:protein import into nucleus"/>
    <property type="evidence" value="ECO:0007669"/>
    <property type="project" value="TreeGrafter"/>
</dbReference>
<dbReference type="GO" id="GO:0030544">
    <property type="term" value="F:Hsp70 protein binding"/>
    <property type="evidence" value="ECO:0007669"/>
    <property type="project" value="TreeGrafter"/>
</dbReference>
<feature type="domain" description="Hikeshi-like C-terminal" evidence="3">
    <location>
        <begin position="155"/>
        <end position="215"/>
    </location>
</feature>
<dbReference type="Proteomes" id="UP000299102">
    <property type="component" value="Unassembled WGS sequence"/>
</dbReference>
<proteinExistence type="inferred from homology"/>
<organism evidence="4 5">
    <name type="scientific">Eumeta variegata</name>
    <name type="common">Bagworm moth</name>
    <name type="synonym">Eumeta japonica</name>
    <dbReference type="NCBI Taxonomy" id="151549"/>
    <lineage>
        <taxon>Eukaryota</taxon>
        <taxon>Metazoa</taxon>
        <taxon>Ecdysozoa</taxon>
        <taxon>Arthropoda</taxon>
        <taxon>Hexapoda</taxon>
        <taxon>Insecta</taxon>
        <taxon>Pterygota</taxon>
        <taxon>Neoptera</taxon>
        <taxon>Endopterygota</taxon>
        <taxon>Lepidoptera</taxon>
        <taxon>Glossata</taxon>
        <taxon>Ditrysia</taxon>
        <taxon>Tineoidea</taxon>
        <taxon>Psychidae</taxon>
        <taxon>Oiketicinae</taxon>
        <taxon>Eumeta</taxon>
    </lineage>
</organism>
<dbReference type="OrthoDB" id="10248398at2759"/>
<comment type="caution">
    <text evidence="4">The sequence shown here is derived from an EMBL/GenBank/DDBJ whole genome shotgun (WGS) entry which is preliminary data.</text>
</comment>
<evidence type="ECO:0000259" key="3">
    <source>
        <dbReference type="Pfam" id="PF21057"/>
    </source>
</evidence>
<dbReference type="EMBL" id="BGZK01001389">
    <property type="protein sequence ID" value="GBP78851.1"/>
    <property type="molecule type" value="Genomic_DNA"/>
</dbReference>
<dbReference type="GO" id="GO:0005634">
    <property type="term" value="C:nucleus"/>
    <property type="evidence" value="ECO:0007669"/>
    <property type="project" value="TreeGrafter"/>
</dbReference>
<dbReference type="PANTHER" id="PTHR12925:SF0">
    <property type="entry name" value="PROTEIN HIKESHI"/>
    <property type="match status" value="1"/>
</dbReference>
<comment type="similarity">
    <text evidence="1">Belongs to the OPI10 family.</text>
</comment>
<dbReference type="AlphaFoldDB" id="A0A4C1YQW7"/>
<dbReference type="InterPro" id="IPR008493">
    <property type="entry name" value="Hikeshi-like_N"/>
</dbReference>
<feature type="domain" description="Hikeshi-like N-terminal" evidence="2">
    <location>
        <begin position="8"/>
        <end position="145"/>
    </location>
</feature>
<evidence type="ECO:0000259" key="2">
    <source>
        <dbReference type="Pfam" id="PF05603"/>
    </source>
</evidence>
<gene>
    <name evidence="4" type="ORF">EVAR_81113_1</name>
</gene>
<sequence length="215" mass="23842">MLNVFGLIVSGRLVQTDFTPVSETQFLITIPEADSINHAVVFLTGAVALPVGTVGMVYWSWPDPAAPPNWQLLGHISNAKPSAIFKISNLKKLHELFDHNIPFKLTVNIAFTAENQFSSALGQQKICHSAQIGVAIEPEANVHLLASSVANQTNSYVTFAQKMLESLVNFVASFAVTQEQMTPTPGVSYIPLNTLQTWYQNFERRLQQNPNFWKN</sequence>
<dbReference type="STRING" id="151549.A0A4C1YQW7"/>